<feature type="transmembrane region" description="Helical" evidence="7">
    <location>
        <begin position="67"/>
        <end position="91"/>
    </location>
</feature>
<keyword evidence="6 7" id="KW-0472">Membrane</keyword>
<dbReference type="NCBIfam" id="TIGR00427">
    <property type="entry name" value="NAAT family transporter"/>
    <property type="match status" value="1"/>
</dbReference>
<dbReference type="PANTHER" id="PTHR33508">
    <property type="entry name" value="UPF0056 MEMBRANE PROTEIN YHCE"/>
    <property type="match status" value="1"/>
</dbReference>
<dbReference type="AlphaFoldDB" id="A0A5S9QA16"/>
<feature type="transmembrane region" description="Helical" evidence="7">
    <location>
        <begin position="147"/>
        <end position="167"/>
    </location>
</feature>
<keyword evidence="9" id="KW-1185">Reference proteome</keyword>
<keyword evidence="4 7" id="KW-0812">Transmembrane</keyword>
<evidence type="ECO:0000256" key="7">
    <source>
        <dbReference type="RuleBase" id="RU362048"/>
    </source>
</evidence>
<reference evidence="8 9" key="1">
    <citation type="submission" date="2019-11" db="EMBL/GenBank/DDBJ databases">
        <authorList>
            <person name="Holert J."/>
        </authorList>
    </citation>
    <scope>NUCLEOTIDE SEQUENCE [LARGE SCALE GENOMIC DNA]</scope>
    <source>
        <strain evidence="8">SB11_3</strain>
    </source>
</reference>
<protein>
    <recommendedName>
        <fullName evidence="7">UPF0056 membrane protein</fullName>
    </recommendedName>
</protein>
<evidence type="ECO:0000256" key="4">
    <source>
        <dbReference type="ARBA" id="ARBA00022692"/>
    </source>
</evidence>
<evidence type="ECO:0000313" key="8">
    <source>
        <dbReference type="EMBL" id="CAA0114881.1"/>
    </source>
</evidence>
<dbReference type="InterPro" id="IPR002771">
    <property type="entry name" value="Multi_antbiot-R_MarC"/>
</dbReference>
<feature type="transmembrane region" description="Helical" evidence="7">
    <location>
        <begin position="112"/>
        <end position="135"/>
    </location>
</feature>
<feature type="transmembrane region" description="Helical" evidence="7">
    <location>
        <begin position="42"/>
        <end position="61"/>
    </location>
</feature>
<dbReference type="EMBL" id="CACSIO010000023">
    <property type="protein sequence ID" value="CAA0114881.1"/>
    <property type="molecule type" value="Genomic_DNA"/>
</dbReference>
<organism evidence="8 9">
    <name type="scientific">BD1-7 clade bacterium</name>
    <dbReference type="NCBI Taxonomy" id="2029982"/>
    <lineage>
        <taxon>Bacteria</taxon>
        <taxon>Pseudomonadati</taxon>
        <taxon>Pseudomonadota</taxon>
        <taxon>Gammaproteobacteria</taxon>
        <taxon>Cellvibrionales</taxon>
        <taxon>Spongiibacteraceae</taxon>
        <taxon>BD1-7 clade</taxon>
    </lineage>
</organism>
<feature type="transmembrane region" description="Helical" evidence="7">
    <location>
        <begin position="12"/>
        <end position="30"/>
    </location>
</feature>
<sequence length="213" mass="22832">MLDWNEYIKLTLGLLAICSPFIAAAVYLGLSKSLTKTNRLKVIVATAITFSAILLTFTFMGEELLSFFGISITAFQVAGGILLFITALQMMTAPTDDSHGEETVNHDGKSPVALAVVPLTIPMLIGPGAISTVIIYTHAHPSLMHDLMMSAVIITVSLVILLVLWTADRLSHVINETATLLVNRIMGLLLAALGVEFIFAGIVGHFAEWLPAA</sequence>
<dbReference type="OrthoDB" id="21094at2"/>
<evidence type="ECO:0000313" key="9">
    <source>
        <dbReference type="Proteomes" id="UP000441399"/>
    </source>
</evidence>
<evidence type="ECO:0000256" key="6">
    <source>
        <dbReference type="ARBA" id="ARBA00023136"/>
    </source>
</evidence>
<dbReference type="GO" id="GO:0005886">
    <property type="term" value="C:plasma membrane"/>
    <property type="evidence" value="ECO:0007669"/>
    <property type="project" value="UniProtKB-SubCell"/>
</dbReference>
<proteinExistence type="inferred from homology"/>
<comment type="subcellular location">
    <subcellularLocation>
        <location evidence="1 7">Cell membrane</location>
        <topology evidence="1 7">Multi-pass membrane protein</topology>
    </subcellularLocation>
</comment>
<evidence type="ECO:0000256" key="3">
    <source>
        <dbReference type="ARBA" id="ARBA00022475"/>
    </source>
</evidence>
<dbReference type="Pfam" id="PF01914">
    <property type="entry name" value="MarC"/>
    <property type="match status" value="1"/>
</dbReference>
<dbReference type="PANTHER" id="PTHR33508:SF1">
    <property type="entry name" value="UPF0056 MEMBRANE PROTEIN YHCE"/>
    <property type="match status" value="1"/>
</dbReference>
<dbReference type="Proteomes" id="UP000441399">
    <property type="component" value="Unassembled WGS sequence"/>
</dbReference>
<keyword evidence="3" id="KW-1003">Cell membrane</keyword>
<evidence type="ECO:0000256" key="2">
    <source>
        <dbReference type="ARBA" id="ARBA00009784"/>
    </source>
</evidence>
<gene>
    <name evidence="8" type="ORF">OPDIPICF_01658</name>
</gene>
<accession>A0A5S9QA16</accession>
<keyword evidence="5 7" id="KW-1133">Transmembrane helix</keyword>
<evidence type="ECO:0000256" key="5">
    <source>
        <dbReference type="ARBA" id="ARBA00022989"/>
    </source>
</evidence>
<name>A0A5S9QA16_9GAMM</name>
<feature type="transmembrane region" description="Helical" evidence="7">
    <location>
        <begin position="188"/>
        <end position="207"/>
    </location>
</feature>
<comment type="similarity">
    <text evidence="2 7">Belongs to the UPF0056 (MarC) family.</text>
</comment>
<evidence type="ECO:0000256" key="1">
    <source>
        <dbReference type="ARBA" id="ARBA00004651"/>
    </source>
</evidence>